<feature type="transmembrane region" description="Helical" evidence="7">
    <location>
        <begin position="193"/>
        <end position="215"/>
    </location>
</feature>
<evidence type="ECO:0000313" key="10">
    <source>
        <dbReference type="EMBL" id="KAA9149412.1"/>
    </source>
</evidence>
<proteinExistence type="inferred from homology"/>
<dbReference type="GO" id="GO:0055085">
    <property type="term" value="P:transmembrane transport"/>
    <property type="evidence" value="ECO:0007669"/>
    <property type="project" value="InterPro"/>
</dbReference>
<protein>
    <submittedName>
        <fullName evidence="10">ABC transporter permease</fullName>
    </submittedName>
</protein>
<feature type="transmembrane region" description="Helical" evidence="7">
    <location>
        <begin position="127"/>
        <end position="143"/>
    </location>
</feature>
<evidence type="ECO:0000256" key="8">
    <source>
        <dbReference type="SAM" id="MobiDB-lite"/>
    </source>
</evidence>
<feature type="transmembrane region" description="Helical" evidence="7">
    <location>
        <begin position="33"/>
        <end position="55"/>
    </location>
</feature>
<dbReference type="SUPFAM" id="SSF161098">
    <property type="entry name" value="MetI-like"/>
    <property type="match status" value="1"/>
</dbReference>
<dbReference type="PROSITE" id="PS50928">
    <property type="entry name" value="ABC_TM1"/>
    <property type="match status" value="1"/>
</dbReference>
<dbReference type="OrthoDB" id="9796361at2"/>
<dbReference type="Proteomes" id="UP000319769">
    <property type="component" value="Unassembled WGS sequence"/>
</dbReference>
<dbReference type="Gene3D" id="1.10.3720.10">
    <property type="entry name" value="MetI-like"/>
    <property type="match status" value="1"/>
</dbReference>
<dbReference type="CDD" id="cd06261">
    <property type="entry name" value="TM_PBP2"/>
    <property type="match status" value="1"/>
</dbReference>
<evidence type="ECO:0000313" key="11">
    <source>
        <dbReference type="Proteomes" id="UP000319769"/>
    </source>
</evidence>
<name>A0A5N0UMS5_9PSEU</name>
<reference evidence="10" key="1">
    <citation type="submission" date="2019-09" db="EMBL/GenBank/DDBJ databases">
        <authorList>
            <person name="Teo W.F.A."/>
            <person name="Duangmal K."/>
        </authorList>
    </citation>
    <scope>NUCLEOTIDE SEQUENCE [LARGE SCALE GENOMIC DNA]</scope>
    <source>
        <strain evidence="10">K81G1</strain>
    </source>
</reference>
<keyword evidence="2 7" id="KW-0813">Transport</keyword>
<dbReference type="GO" id="GO:0005886">
    <property type="term" value="C:plasma membrane"/>
    <property type="evidence" value="ECO:0007669"/>
    <property type="project" value="UniProtKB-SubCell"/>
</dbReference>
<evidence type="ECO:0000256" key="7">
    <source>
        <dbReference type="RuleBase" id="RU363032"/>
    </source>
</evidence>
<dbReference type="PANTHER" id="PTHR30151:SF38">
    <property type="entry name" value="ALIPHATIC SULFONATES TRANSPORT PERMEASE PROTEIN SSUC-RELATED"/>
    <property type="match status" value="1"/>
</dbReference>
<feature type="transmembrane region" description="Helical" evidence="7">
    <location>
        <begin position="149"/>
        <end position="172"/>
    </location>
</feature>
<dbReference type="InterPro" id="IPR035906">
    <property type="entry name" value="MetI-like_sf"/>
</dbReference>
<comment type="caution">
    <text evidence="10">The sequence shown here is derived from an EMBL/GenBank/DDBJ whole genome shotgun (WGS) entry which is preliminary data.</text>
</comment>
<feature type="domain" description="ABC transmembrane type-1" evidence="9">
    <location>
        <begin position="83"/>
        <end position="263"/>
    </location>
</feature>
<keyword evidence="6 7" id="KW-0472">Membrane</keyword>
<comment type="subcellular location">
    <subcellularLocation>
        <location evidence="1 7">Cell membrane</location>
        <topology evidence="1 7">Multi-pass membrane protein</topology>
    </subcellularLocation>
</comment>
<dbReference type="Pfam" id="PF00528">
    <property type="entry name" value="BPD_transp_1"/>
    <property type="match status" value="1"/>
</dbReference>
<dbReference type="AlphaFoldDB" id="A0A5N0UMS5"/>
<keyword evidence="4 7" id="KW-0812">Transmembrane</keyword>
<keyword evidence="3" id="KW-1003">Cell membrane</keyword>
<keyword evidence="11" id="KW-1185">Reference proteome</keyword>
<feature type="transmembrane region" description="Helical" evidence="7">
    <location>
        <begin position="87"/>
        <end position="107"/>
    </location>
</feature>
<evidence type="ECO:0000259" key="9">
    <source>
        <dbReference type="PROSITE" id="PS50928"/>
    </source>
</evidence>
<evidence type="ECO:0000256" key="6">
    <source>
        <dbReference type="ARBA" id="ARBA00023136"/>
    </source>
</evidence>
<sequence>MTSLAETRPRTTPEVRTGPPSRRRLGRPRTLPFARLTGIVVLLGAWSIASGAGVLDPRKLSAPWTVLETGAGLIADGTLQGNLGPSLYRVGVGFAVGVAIGTALAVFAGLTRIGEALVDGPIQVKRAVPLLGLAPLMILWLGIGEQFKIVLIAAGVASYMYVQTHAALTAIDQRYVELAEVLSLSRTAFVRKVVIPGALPGFFLGLRLSATIAWLTLVVVEEVNAIDGVGKMIFKAQDYGQSDVILAGLAVFGIFGFASDALLRAIERKVLSWRRTLA</sequence>
<dbReference type="EMBL" id="VMNW02000143">
    <property type="protein sequence ID" value="KAA9149412.1"/>
    <property type="molecule type" value="Genomic_DNA"/>
</dbReference>
<evidence type="ECO:0000256" key="3">
    <source>
        <dbReference type="ARBA" id="ARBA00022475"/>
    </source>
</evidence>
<feature type="transmembrane region" description="Helical" evidence="7">
    <location>
        <begin position="244"/>
        <end position="266"/>
    </location>
</feature>
<gene>
    <name evidence="10" type="ORF">FPZ12_043380</name>
</gene>
<evidence type="ECO:0000256" key="2">
    <source>
        <dbReference type="ARBA" id="ARBA00022448"/>
    </source>
</evidence>
<evidence type="ECO:0000256" key="5">
    <source>
        <dbReference type="ARBA" id="ARBA00022989"/>
    </source>
</evidence>
<comment type="similarity">
    <text evidence="7">Belongs to the binding-protein-dependent transport system permease family.</text>
</comment>
<evidence type="ECO:0000256" key="1">
    <source>
        <dbReference type="ARBA" id="ARBA00004651"/>
    </source>
</evidence>
<dbReference type="PANTHER" id="PTHR30151">
    <property type="entry name" value="ALKANE SULFONATE ABC TRANSPORTER-RELATED, MEMBRANE SUBUNIT"/>
    <property type="match status" value="1"/>
</dbReference>
<feature type="region of interest" description="Disordered" evidence="8">
    <location>
        <begin position="1"/>
        <end position="27"/>
    </location>
</feature>
<dbReference type="RefSeq" id="WP_144759095.1">
    <property type="nucleotide sequence ID" value="NZ_VMNW02000143.1"/>
</dbReference>
<dbReference type="InterPro" id="IPR000515">
    <property type="entry name" value="MetI-like"/>
</dbReference>
<keyword evidence="5 7" id="KW-1133">Transmembrane helix</keyword>
<organism evidence="10 11">
    <name type="scientific">Amycolatopsis acidicola</name>
    <dbReference type="NCBI Taxonomy" id="2596893"/>
    <lineage>
        <taxon>Bacteria</taxon>
        <taxon>Bacillati</taxon>
        <taxon>Actinomycetota</taxon>
        <taxon>Actinomycetes</taxon>
        <taxon>Pseudonocardiales</taxon>
        <taxon>Pseudonocardiaceae</taxon>
        <taxon>Amycolatopsis</taxon>
    </lineage>
</organism>
<evidence type="ECO:0000256" key="4">
    <source>
        <dbReference type="ARBA" id="ARBA00022692"/>
    </source>
</evidence>
<accession>A0A5N0UMS5</accession>